<reference evidence="3 4" key="1">
    <citation type="journal article" date="2020" name="Nature">
        <title>Six reference-quality genomes reveal evolution of bat adaptations.</title>
        <authorList>
            <person name="Jebb D."/>
            <person name="Huang Z."/>
            <person name="Pippel M."/>
            <person name="Hughes G.M."/>
            <person name="Lavrichenko K."/>
            <person name="Devanna P."/>
            <person name="Winkler S."/>
            <person name="Jermiin L.S."/>
            <person name="Skirmuntt E.C."/>
            <person name="Katzourakis A."/>
            <person name="Burkitt-Gray L."/>
            <person name="Ray D.A."/>
            <person name="Sullivan K.A.M."/>
            <person name="Roscito J.G."/>
            <person name="Kirilenko B.M."/>
            <person name="Davalos L.M."/>
            <person name="Corthals A.P."/>
            <person name="Power M.L."/>
            <person name="Jones G."/>
            <person name="Ransome R.D."/>
            <person name="Dechmann D.K.N."/>
            <person name="Locatelli A.G."/>
            <person name="Puechmaille S.J."/>
            <person name="Fedrigo O."/>
            <person name="Jarvis E.D."/>
            <person name="Hiller M."/>
            <person name="Vernes S.C."/>
            <person name="Myers E.W."/>
            <person name="Teeling E.C."/>
        </authorList>
    </citation>
    <scope>NUCLEOTIDE SEQUENCE [LARGE SCALE GENOMIC DNA]</scope>
    <source>
        <strain evidence="3">MRouAeg1</strain>
        <tissue evidence="3">Muscle</tissue>
    </source>
</reference>
<sequence length="121" mass="13531">MTGLSKQTEPRPWPGTALAATGLFQILWALGFLAEVQRIRPPTREKREPELCAQPRRLILFRTNEKCGRKLRVMKGTSQLGKRGRARRGCRGNPARLRDAPAPASCFQCVISFDSLISSKP</sequence>
<proteinExistence type="predicted"/>
<evidence type="ECO:0000256" key="2">
    <source>
        <dbReference type="SAM" id="Phobius"/>
    </source>
</evidence>
<dbReference type="EMBL" id="JACASE010000018">
    <property type="protein sequence ID" value="KAF6395385.1"/>
    <property type="molecule type" value="Genomic_DNA"/>
</dbReference>
<keyword evidence="2" id="KW-0472">Membrane</keyword>
<accession>A0A7J8BA96</accession>
<evidence type="ECO:0000313" key="4">
    <source>
        <dbReference type="Proteomes" id="UP000593571"/>
    </source>
</evidence>
<keyword evidence="2" id="KW-1133">Transmembrane helix</keyword>
<evidence type="ECO:0000313" key="3">
    <source>
        <dbReference type="EMBL" id="KAF6395385.1"/>
    </source>
</evidence>
<name>A0A7J8BA96_ROUAE</name>
<feature type="transmembrane region" description="Helical" evidence="2">
    <location>
        <begin position="12"/>
        <end position="34"/>
    </location>
</feature>
<comment type="caution">
    <text evidence="3">The sequence shown here is derived from an EMBL/GenBank/DDBJ whole genome shotgun (WGS) entry which is preliminary data.</text>
</comment>
<keyword evidence="2" id="KW-0812">Transmembrane</keyword>
<evidence type="ECO:0000256" key="1">
    <source>
        <dbReference type="SAM" id="MobiDB-lite"/>
    </source>
</evidence>
<gene>
    <name evidence="3" type="ORF">HJG63_009942</name>
</gene>
<dbReference type="AlphaFoldDB" id="A0A7J8BA96"/>
<keyword evidence="4" id="KW-1185">Reference proteome</keyword>
<organism evidence="3 4">
    <name type="scientific">Rousettus aegyptiacus</name>
    <name type="common">Egyptian fruit bat</name>
    <name type="synonym">Pteropus aegyptiacus</name>
    <dbReference type="NCBI Taxonomy" id="9407"/>
    <lineage>
        <taxon>Eukaryota</taxon>
        <taxon>Metazoa</taxon>
        <taxon>Chordata</taxon>
        <taxon>Craniata</taxon>
        <taxon>Vertebrata</taxon>
        <taxon>Euteleostomi</taxon>
        <taxon>Mammalia</taxon>
        <taxon>Eutheria</taxon>
        <taxon>Laurasiatheria</taxon>
        <taxon>Chiroptera</taxon>
        <taxon>Yinpterochiroptera</taxon>
        <taxon>Pteropodoidea</taxon>
        <taxon>Pteropodidae</taxon>
        <taxon>Rousettinae</taxon>
        <taxon>Rousettus</taxon>
    </lineage>
</organism>
<protein>
    <submittedName>
        <fullName evidence="3">Uncharacterized protein</fullName>
    </submittedName>
</protein>
<feature type="region of interest" description="Disordered" evidence="1">
    <location>
        <begin position="78"/>
        <end position="100"/>
    </location>
</feature>
<dbReference type="Proteomes" id="UP000593571">
    <property type="component" value="Unassembled WGS sequence"/>
</dbReference>